<dbReference type="InterPro" id="IPR036388">
    <property type="entry name" value="WH-like_DNA-bd_sf"/>
</dbReference>
<dbReference type="Gene3D" id="1.10.10.10">
    <property type="entry name" value="Winged helix-like DNA-binding domain superfamily/Winged helix DNA-binding domain"/>
    <property type="match status" value="1"/>
</dbReference>
<dbReference type="InterPro" id="IPR002577">
    <property type="entry name" value="HTH_HxlR"/>
</dbReference>
<dbReference type="PANTHER" id="PTHR33204:SF29">
    <property type="entry name" value="TRANSCRIPTIONAL REGULATOR"/>
    <property type="match status" value="1"/>
</dbReference>
<dbReference type="RefSeq" id="WP_354555712.1">
    <property type="nucleotide sequence ID" value="NZ_JBEPMB010000001.1"/>
</dbReference>
<evidence type="ECO:0000256" key="2">
    <source>
        <dbReference type="ARBA" id="ARBA00023125"/>
    </source>
</evidence>
<sequence length="139" mass="15650">MSRPRAKLVKDFPGCAVEAALSFIDGKWKGVLLFHLLSGTQRFNELRRKLPSVTQRMLTRQLRELEEAGLVRRTVHPVVPPHVDYDLTPLGRSMEPVIRALAIWGQTYVFCGRDGAHVVPPEDQTELQGAALRYFANTA</sequence>
<evidence type="ECO:0000313" key="6">
    <source>
        <dbReference type="Proteomes" id="UP001549047"/>
    </source>
</evidence>
<dbReference type="PROSITE" id="PS51118">
    <property type="entry name" value="HTH_HXLR"/>
    <property type="match status" value="1"/>
</dbReference>
<keyword evidence="1" id="KW-0805">Transcription regulation</keyword>
<feature type="domain" description="HTH hxlR-type" evidence="4">
    <location>
        <begin position="15"/>
        <end position="113"/>
    </location>
</feature>
<dbReference type="InterPro" id="IPR036390">
    <property type="entry name" value="WH_DNA-bd_sf"/>
</dbReference>
<dbReference type="PANTHER" id="PTHR33204">
    <property type="entry name" value="TRANSCRIPTIONAL REGULATOR, MARR FAMILY"/>
    <property type="match status" value="1"/>
</dbReference>
<evidence type="ECO:0000313" key="5">
    <source>
        <dbReference type="EMBL" id="MET3613229.1"/>
    </source>
</evidence>
<organism evidence="5 6">
    <name type="scientific">Rhizobium aquaticum</name>
    <dbReference type="NCBI Taxonomy" id="1549636"/>
    <lineage>
        <taxon>Bacteria</taxon>
        <taxon>Pseudomonadati</taxon>
        <taxon>Pseudomonadota</taxon>
        <taxon>Alphaproteobacteria</taxon>
        <taxon>Hyphomicrobiales</taxon>
        <taxon>Rhizobiaceae</taxon>
        <taxon>Rhizobium/Agrobacterium group</taxon>
        <taxon>Rhizobium</taxon>
    </lineage>
</organism>
<gene>
    <name evidence="5" type="ORF">ABID16_001534</name>
</gene>
<keyword evidence="6" id="KW-1185">Reference proteome</keyword>
<dbReference type="GO" id="GO:0003677">
    <property type="term" value="F:DNA binding"/>
    <property type="evidence" value="ECO:0007669"/>
    <property type="project" value="UniProtKB-KW"/>
</dbReference>
<comment type="caution">
    <text evidence="5">The sequence shown here is derived from an EMBL/GenBank/DDBJ whole genome shotgun (WGS) entry which is preliminary data.</text>
</comment>
<protein>
    <submittedName>
        <fullName evidence="5">DNA-binding HxlR family transcriptional regulator</fullName>
    </submittedName>
</protein>
<keyword evidence="2 5" id="KW-0238">DNA-binding</keyword>
<dbReference type="Proteomes" id="UP001549047">
    <property type="component" value="Unassembled WGS sequence"/>
</dbReference>
<dbReference type="SUPFAM" id="SSF46785">
    <property type="entry name" value="Winged helix' DNA-binding domain"/>
    <property type="match status" value="1"/>
</dbReference>
<evidence type="ECO:0000259" key="4">
    <source>
        <dbReference type="PROSITE" id="PS51118"/>
    </source>
</evidence>
<dbReference type="EMBL" id="JBEPMB010000001">
    <property type="protein sequence ID" value="MET3613229.1"/>
    <property type="molecule type" value="Genomic_DNA"/>
</dbReference>
<keyword evidence="3" id="KW-0804">Transcription</keyword>
<dbReference type="Pfam" id="PF01638">
    <property type="entry name" value="HxlR"/>
    <property type="match status" value="1"/>
</dbReference>
<name>A0ABV2IXK0_9HYPH</name>
<evidence type="ECO:0000256" key="3">
    <source>
        <dbReference type="ARBA" id="ARBA00023163"/>
    </source>
</evidence>
<reference evidence="5 6" key="1">
    <citation type="submission" date="2024-06" db="EMBL/GenBank/DDBJ databases">
        <title>Genomic Encyclopedia of Type Strains, Phase IV (KMG-IV): sequencing the most valuable type-strain genomes for metagenomic binning, comparative biology and taxonomic classification.</title>
        <authorList>
            <person name="Goeker M."/>
        </authorList>
    </citation>
    <scope>NUCLEOTIDE SEQUENCE [LARGE SCALE GENOMIC DNA]</scope>
    <source>
        <strain evidence="5 6">DSM 29780</strain>
    </source>
</reference>
<evidence type="ECO:0000256" key="1">
    <source>
        <dbReference type="ARBA" id="ARBA00023015"/>
    </source>
</evidence>
<accession>A0ABV2IXK0</accession>
<proteinExistence type="predicted"/>